<accession>A0A8S5SZD2</accession>
<proteinExistence type="predicted"/>
<dbReference type="EMBL" id="BK032714">
    <property type="protein sequence ID" value="DAF56369.1"/>
    <property type="molecule type" value="Genomic_DNA"/>
</dbReference>
<name>A0A8S5SZD2_9CAUD</name>
<reference evidence="1" key="1">
    <citation type="journal article" date="2021" name="Proc. Natl. Acad. Sci. U.S.A.">
        <title>A Catalog of Tens of Thousands of Viruses from Human Metagenomes Reveals Hidden Associations with Chronic Diseases.</title>
        <authorList>
            <person name="Tisza M.J."/>
            <person name="Buck C.B."/>
        </authorList>
    </citation>
    <scope>NUCLEOTIDE SEQUENCE</scope>
    <source>
        <strain evidence="1">Ct2A51</strain>
    </source>
</reference>
<organism evidence="1">
    <name type="scientific">Caudovirales sp. ct2A51</name>
    <dbReference type="NCBI Taxonomy" id="2827630"/>
    <lineage>
        <taxon>Viruses</taxon>
        <taxon>Duplodnaviria</taxon>
        <taxon>Heunggongvirae</taxon>
        <taxon>Uroviricota</taxon>
        <taxon>Caudoviricetes</taxon>
    </lineage>
</organism>
<evidence type="ECO:0000313" key="1">
    <source>
        <dbReference type="EMBL" id="DAF56369.1"/>
    </source>
</evidence>
<sequence>MRDAFTDKISIHNTIPPLPSVEDFLYPLVE</sequence>
<protein>
    <submittedName>
        <fullName evidence="1">Uncharacterized protein</fullName>
    </submittedName>
</protein>